<dbReference type="OrthoDB" id="1648940at2"/>
<reference evidence="1 4" key="3">
    <citation type="journal article" date="2020" name="Microbiome">
        <title>Single-cell genomics of uncultured bacteria reveals dietary fiber responders in the mouse gut microbiota.</title>
        <authorList>
            <person name="Chijiiwa R."/>
            <person name="Hosokawa M."/>
            <person name="Kogawa M."/>
            <person name="Nishikawa Y."/>
            <person name="Ide K."/>
            <person name="Sakanashi C."/>
            <person name="Takahashi K."/>
            <person name="Takeyama H."/>
        </authorList>
    </citation>
    <scope>NUCLEOTIDE SEQUENCE [LARGE SCALE GENOMIC DNA]</scope>
    <source>
        <strain evidence="1">IMSAGC_017</strain>
    </source>
</reference>
<reference evidence="3" key="1">
    <citation type="submission" date="2016-10" db="EMBL/GenBank/DDBJ databases">
        <authorList>
            <person name="Varghese N."/>
            <person name="Submissions S."/>
        </authorList>
    </citation>
    <scope>NUCLEOTIDE SEQUENCE [LARGE SCALE GENOMIC DNA]</scope>
    <source>
        <strain evidence="3">DSM 1551</strain>
    </source>
</reference>
<sequence length="399" mass="48466">MIRECIHKYLEDHKSNYQGKYRCHSCVQTKKFEHKFHYYIRDIQFREINVFLTLDYYGPEIKTTFSVDLHEQEEEYIIKDALKKIIYFNKYLTILHCYDFQHYIDNKNTESMLEPLDYRNILDYLEYHRGINQETIDYFYEFFMPYLHKLIKSGNYKKFMDSVNLLLDKILYEYEWDGTTAKYLDTQYQYHLYYFRMIIRMVFEQLNLFYDQVKDCLLEAIWRLCNSQRFAFAIMTDFGNLVLSHYRVTKAIFKYIDERFENDGNSNIVVSYLKAIFESDHDAYRDAAMNVIRFVMSDMLTFANHDLQLAIGNSVVQSEGYDLLINLFSKDYNTFVFVCFPISTFPSEYHEKIREELEKAIRFYAGRMEHDEYRLSSFEQVSNINRLLMENYKEYGKNG</sequence>
<dbReference type="AlphaFoldDB" id="A0A1I0C8L3"/>
<accession>A0A1I0C8L3</accession>
<reference evidence="2" key="2">
    <citation type="submission" date="2016-10" db="EMBL/GenBank/DDBJ databases">
        <authorList>
            <person name="de Groot N.N."/>
        </authorList>
    </citation>
    <scope>NUCLEOTIDE SEQUENCE [LARGE SCALE GENOMIC DNA]</scope>
    <source>
        <strain evidence="2">DSM 1551</strain>
    </source>
</reference>
<evidence type="ECO:0000313" key="2">
    <source>
        <dbReference type="EMBL" id="SET15453.1"/>
    </source>
</evidence>
<dbReference type="Proteomes" id="UP000490821">
    <property type="component" value="Unassembled WGS sequence"/>
</dbReference>
<evidence type="ECO:0000313" key="1">
    <source>
        <dbReference type="EMBL" id="GFI41950.1"/>
    </source>
</evidence>
<dbReference type="EMBL" id="FOIN01000002">
    <property type="protein sequence ID" value="SET15453.1"/>
    <property type="molecule type" value="Genomic_DNA"/>
</dbReference>
<organism evidence="2 3">
    <name type="scientific">Thomasclavelia cocleata</name>
    <dbReference type="NCBI Taxonomy" id="69824"/>
    <lineage>
        <taxon>Bacteria</taxon>
        <taxon>Bacillati</taxon>
        <taxon>Bacillota</taxon>
        <taxon>Erysipelotrichia</taxon>
        <taxon>Erysipelotrichales</taxon>
        <taxon>Coprobacillaceae</taxon>
        <taxon>Thomasclavelia</taxon>
    </lineage>
</organism>
<dbReference type="EMBL" id="BLMI01000251">
    <property type="protein sequence ID" value="GFI41950.1"/>
    <property type="molecule type" value="Genomic_DNA"/>
</dbReference>
<dbReference type="RefSeq" id="WP_092351963.1">
    <property type="nucleotide sequence ID" value="NZ_BLMI01000251.1"/>
</dbReference>
<proteinExistence type="predicted"/>
<protein>
    <submittedName>
        <fullName evidence="2">Uncharacterized protein</fullName>
    </submittedName>
</protein>
<evidence type="ECO:0000313" key="3">
    <source>
        <dbReference type="Proteomes" id="UP000198558"/>
    </source>
</evidence>
<keyword evidence="3" id="KW-1185">Reference proteome</keyword>
<gene>
    <name evidence="1" type="ORF">IMSAGC017_01996</name>
    <name evidence="2" type="ORF">SAMN04489758_102123</name>
</gene>
<dbReference type="GeneID" id="78287429"/>
<name>A0A1I0C8L3_9FIRM</name>
<evidence type="ECO:0000313" key="4">
    <source>
        <dbReference type="Proteomes" id="UP000490821"/>
    </source>
</evidence>
<dbReference type="Proteomes" id="UP000198558">
    <property type="component" value="Unassembled WGS sequence"/>
</dbReference>